<dbReference type="EMBL" id="IACI01037553">
    <property type="protein sequence ID" value="LAA21761.1"/>
    <property type="molecule type" value="Transcribed_RNA"/>
</dbReference>
<dbReference type="EMBL" id="IACI01037555">
    <property type="protein sequence ID" value="LAA21764.1"/>
    <property type="molecule type" value="Transcribed_RNA"/>
</dbReference>
<keyword evidence="1" id="KW-0472">Membrane</keyword>
<keyword evidence="1" id="KW-1133">Transmembrane helix</keyword>
<dbReference type="EMBL" id="IACI01037558">
    <property type="protein sequence ID" value="LAA21768.1"/>
    <property type="molecule type" value="Transcribed_RNA"/>
</dbReference>
<organism evidence="2">
    <name type="scientific">Micrurus carvalhoi</name>
    <dbReference type="NCBI Taxonomy" id="3147026"/>
    <lineage>
        <taxon>Eukaryota</taxon>
        <taxon>Metazoa</taxon>
        <taxon>Chordata</taxon>
        <taxon>Craniata</taxon>
        <taxon>Vertebrata</taxon>
        <taxon>Euteleostomi</taxon>
        <taxon>Lepidosauria</taxon>
        <taxon>Squamata</taxon>
        <taxon>Bifurcata</taxon>
        <taxon>Unidentata</taxon>
        <taxon>Episquamata</taxon>
        <taxon>Toxicofera</taxon>
        <taxon>Serpentes</taxon>
        <taxon>Colubroidea</taxon>
        <taxon>Elapidae</taxon>
        <taxon>Elapinae</taxon>
        <taxon>Micrurus</taxon>
    </lineage>
</organism>
<dbReference type="EMBL" id="IACI01037552">
    <property type="protein sequence ID" value="LAA21760.1"/>
    <property type="molecule type" value="Transcribed_RNA"/>
</dbReference>
<reference evidence="2" key="1">
    <citation type="submission" date="2017-07" db="EMBL/GenBank/DDBJ databases">
        <authorList>
            <person name="Mikheyev A."/>
            <person name="Grau M."/>
        </authorList>
    </citation>
    <scope>NUCLEOTIDE SEQUENCE</scope>
    <source>
        <tissue evidence="2">Venom_gland</tissue>
    </source>
</reference>
<proteinExistence type="predicted"/>
<evidence type="ECO:0000313" key="2">
    <source>
        <dbReference type="EMBL" id="LAA21760.1"/>
    </source>
</evidence>
<sequence>MCFSCYKFNELGYKKHFFKKLVCLEKQSMKKSKPCIAQLLFWLSVLLVILIQSGKEKDLACRSTISLYWHRVSRNDRTVLPTQAGFFSLSIANKLSFNCCCCFCFLFFISR</sequence>
<evidence type="ECO:0000256" key="1">
    <source>
        <dbReference type="SAM" id="Phobius"/>
    </source>
</evidence>
<reference evidence="2" key="2">
    <citation type="submission" date="2017-12" db="EMBL/GenBank/DDBJ databases">
        <title>Coralsnake Venomics: Analyses of Venom Gland Transcriptomes and Proteomes of Six Brazilian Taxa.</title>
        <authorList>
            <person name="Aird S.D."/>
            <person name="Jorge da Silva N."/>
            <person name="Qiu L."/>
            <person name="Villar-Briones A."/>
            <person name="Aparecida-Saddi V."/>
            <person name="Campos-Telles M.P."/>
            <person name="Grau M."/>
            <person name="Mikheyev A.S."/>
        </authorList>
    </citation>
    <scope>NUCLEOTIDE SEQUENCE</scope>
    <source>
        <tissue evidence="2">Venom_gland</tissue>
    </source>
</reference>
<accession>A0A2H6N0E2</accession>
<keyword evidence="1" id="KW-0812">Transmembrane</keyword>
<protein>
    <submittedName>
        <fullName evidence="2">Uncharacterized protein</fullName>
    </submittedName>
</protein>
<feature type="transmembrane region" description="Helical" evidence="1">
    <location>
        <begin position="86"/>
        <end position="109"/>
    </location>
</feature>
<name>A0A2H6N0E2_9SAUR</name>
<feature type="transmembrane region" description="Helical" evidence="1">
    <location>
        <begin position="35"/>
        <end position="54"/>
    </location>
</feature>
<dbReference type="AlphaFoldDB" id="A0A2H6N0E2"/>